<keyword evidence="3" id="KW-1185">Reference proteome</keyword>
<sequence length="94" mass="10300">MAFLSVSSGVVVIILTLATIFVTSPSAIAMSQVVPPSSIYKKSSQNEHNTAFESNTYACKSLLYACLHTIAMKHDSRCCCQCCDRKPFQPNHLN</sequence>
<dbReference type="EMBL" id="CAIX01000020">
    <property type="protein sequence ID" value="CCI41497.1"/>
    <property type="molecule type" value="Genomic_DNA"/>
</dbReference>
<gene>
    <name evidence="2" type="ORF">BN9_022810</name>
</gene>
<keyword evidence="1" id="KW-0732">Signal</keyword>
<feature type="signal peptide" evidence="1">
    <location>
        <begin position="1"/>
        <end position="29"/>
    </location>
</feature>
<dbReference type="AlphaFoldDB" id="A0A024G4N2"/>
<feature type="chain" id="PRO_5001532176" evidence="1">
    <location>
        <begin position="30"/>
        <end position="94"/>
    </location>
</feature>
<proteinExistence type="predicted"/>
<dbReference type="Proteomes" id="UP000053237">
    <property type="component" value="Unassembled WGS sequence"/>
</dbReference>
<comment type="caution">
    <text evidence="2">The sequence shown here is derived from an EMBL/GenBank/DDBJ whole genome shotgun (WGS) entry which is preliminary data.</text>
</comment>
<protein>
    <submittedName>
        <fullName evidence="2">Uncharacterized protein</fullName>
    </submittedName>
</protein>
<dbReference type="InParanoid" id="A0A024G4N2"/>
<name>A0A024G4N2_9STRA</name>
<reference evidence="2 3" key="1">
    <citation type="submission" date="2012-05" db="EMBL/GenBank/DDBJ databases">
        <title>Recombination and specialization in a pathogen metapopulation.</title>
        <authorList>
            <person name="Gardiner A."/>
            <person name="Kemen E."/>
            <person name="Schultz-Larsen T."/>
            <person name="MacLean D."/>
            <person name="Van Oosterhout C."/>
            <person name="Jones J.D.G."/>
        </authorList>
    </citation>
    <scope>NUCLEOTIDE SEQUENCE [LARGE SCALE GENOMIC DNA]</scope>
    <source>
        <strain evidence="2 3">Ac Nc2</strain>
    </source>
</reference>
<evidence type="ECO:0000313" key="2">
    <source>
        <dbReference type="EMBL" id="CCI41497.1"/>
    </source>
</evidence>
<evidence type="ECO:0000256" key="1">
    <source>
        <dbReference type="SAM" id="SignalP"/>
    </source>
</evidence>
<accession>A0A024G4N2</accession>
<organism evidence="2 3">
    <name type="scientific">Albugo candida</name>
    <dbReference type="NCBI Taxonomy" id="65357"/>
    <lineage>
        <taxon>Eukaryota</taxon>
        <taxon>Sar</taxon>
        <taxon>Stramenopiles</taxon>
        <taxon>Oomycota</taxon>
        <taxon>Peronosporomycetes</taxon>
        <taxon>Albuginales</taxon>
        <taxon>Albuginaceae</taxon>
        <taxon>Albugo</taxon>
    </lineage>
</organism>
<evidence type="ECO:0000313" key="3">
    <source>
        <dbReference type="Proteomes" id="UP000053237"/>
    </source>
</evidence>